<evidence type="ECO:0000313" key="1">
    <source>
        <dbReference type="EMBL" id="KAJ7569590.1"/>
    </source>
</evidence>
<keyword evidence="2" id="KW-1185">Reference proteome</keyword>
<name>A0ACC2ETA1_DIPCM</name>
<reference evidence="2" key="1">
    <citation type="journal article" date="2024" name="Proc. Natl. Acad. Sci. U.S.A.">
        <title>Extraordinary preservation of gene collinearity over three hundred million years revealed in homosporous lycophytes.</title>
        <authorList>
            <person name="Li C."/>
            <person name="Wickell D."/>
            <person name="Kuo L.Y."/>
            <person name="Chen X."/>
            <person name="Nie B."/>
            <person name="Liao X."/>
            <person name="Peng D."/>
            <person name="Ji J."/>
            <person name="Jenkins J."/>
            <person name="Williams M."/>
            <person name="Shu S."/>
            <person name="Plott C."/>
            <person name="Barry K."/>
            <person name="Rajasekar S."/>
            <person name="Grimwood J."/>
            <person name="Han X."/>
            <person name="Sun S."/>
            <person name="Hou Z."/>
            <person name="He W."/>
            <person name="Dai G."/>
            <person name="Sun C."/>
            <person name="Schmutz J."/>
            <person name="Leebens-Mack J.H."/>
            <person name="Li F.W."/>
            <person name="Wang L."/>
        </authorList>
    </citation>
    <scope>NUCLEOTIDE SEQUENCE [LARGE SCALE GENOMIC DNA]</scope>
    <source>
        <strain evidence="2">cv. PW_Plant_1</strain>
    </source>
</reference>
<comment type="caution">
    <text evidence="1">The sequence shown here is derived from an EMBL/GenBank/DDBJ whole genome shotgun (WGS) entry which is preliminary data.</text>
</comment>
<sequence length="426" mass="45114">MSVIALWMICILGTSPAFAHEFAWPESCPREGGPDCQKLAKQNDKGSVLSVLEYGAKGDGKTDDTQAFTQAWTAACKNGSTLAIPQGQSFLLSPATFKGPCSSKMTLQIAGEIIAPSDPSIWGKDTRTWLVFSRINALTIAGGGTIDGQGQNWWAKSCKVNRNNPCTKAPTALTVKHSTNVLVQDISIKNAQQMHLHFDRSNGVTASRITITSPESSPNTDGIHISNAETVVIESSTMGSGDDCISISSGTSGLQIKDINCGPGHGISIGSLGKYGAYGHVSNVVVDGVTFDGTSNGVRIKTWQVRRRLQNKGGQGSVTNIQYQNVKMTDVENPILIDQFYCDSQRPCKNQTSAVQLSDISYTNIQGTSAGPVAVKFACSQTVPCTGITLDNVDLQYGSSPGSTTSFCENAKGKAIGTVTPTSCLQ</sequence>
<accession>A0ACC2ETA1</accession>
<dbReference type="EMBL" id="CM055092">
    <property type="protein sequence ID" value="KAJ7569590.1"/>
    <property type="molecule type" value="Genomic_DNA"/>
</dbReference>
<gene>
    <name evidence="1" type="ORF">O6H91_01G085200</name>
</gene>
<evidence type="ECO:0000313" key="2">
    <source>
        <dbReference type="Proteomes" id="UP001162992"/>
    </source>
</evidence>
<organism evidence="1 2">
    <name type="scientific">Diphasiastrum complanatum</name>
    <name type="common">Issler's clubmoss</name>
    <name type="synonym">Lycopodium complanatum</name>
    <dbReference type="NCBI Taxonomy" id="34168"/>
    <lineage>
        <taxon>Eukaryota</taxon>
        <taxon>Viridiplantae</taxon>
        <taxon>Streptophyta</taxon>
        <taxon>Embryophyta</taxon>
        <taxon>Tracheophyta</taxon>
        <taxon>Lycopodiopsida</taxon>
        <taxon>Lycopodiales</taxon>
        <taxon>Lycopodiaceae</taxon>
        <taxon>Lycopodioideae</taxon>
        <taxon>Diphasiastrum</taxon>
    </lineage>
</organism>
<protein>
    <submittedName>
        <fullName evidence="1">Uncharacterized protein</fullName>
    </submittedName>
</protein>
<proteinExistence type="predicted"/>
<dbReference type="Proteomes" id="UP001162992">
    <property type="component" value="Chromosome 1"/>
</dbReference>